<proteinExistence type="predicted"/>
<dbReference type="AlphaFoldDB" id="A0A6L2NGQ1"/>
<gene>
    <name evidence="1" type="ORF">Tci_057351</name>
</gene>
<sequence>MVATQSLSSLGPIGIQIQTDSDGIGTKKAVKVGAKEFRCYWHIETKEITIDDGNKRIIIAQVGLLEVQVTCGAFLHSKRMNGTHENRFCVDYCFQDDVDLPKYQPVNGDNLFKVKYNIDGRQIHGIRKPESQIKLLRKCLHVIHICNKM</sequence>
<dbReference type="EMBL" id="BKCJ010009095">
    <property type="protein sequence ID" value="GEU85373.1"/>
    <property type="molecule type" value="Genomic_DNA"/>
</dbReference>
<organism evidence="1">
    <name type="scientific">Tanacetum cinerariifolium</name>
    <name type="common">Dalmatian daisy</name>
    <name type="synonym">Chrysanthemum cinerariifolium</name>
    <dbReference type="NCBI Taxonomy" id="118510"/>
    <lineage>
        <taxon>Eukaryota</taxon>
        <taxon>Viridiplantae</taxon>
        <taxon>Streptophyta</taxon>
        <taxon>Embryophyta</taxon>
        <taxon>Tracheophyta</taxon>
        <taxon>Spermatophyta</taxon>
        <taxon>Magnoliopsida</taxon>
        <taxon>eudicotyledons</taxon>
        <taxon>Gunneridae</taxon>
        <taxon>Pentapetalae</taxon>
        <taxon>asterids</taxon>
        <taxon>campanulids</taxon>
        <taxon>Asterales</taxon>
        <taxon>Asteraceae</taxon>
        <taxon>Asteroideae</taxon>
        <taxon>Anthemideae</taxon>
        <taxon>Anthemidinae</taxon>
        <taxon>Tanacetum</taxon>
    </lineage>
</organism>
<comment type="caution">
    <text evidence="1">The sequence shown here is derived from an EMBL/GenBank/DDBJ whole genome shotgun (WGS) entry which is preliminary data.</text>
</comment>
<protein>
    <submittedName>
        <fullName evidence="1">Protein CNGC15b-like</fullName>
    </submittedName>
</protein>
<reference evidence="1" key="1">
    <citation type="journal article" date="2019" name="Sci. Rep.">
        <title>Draft genome of Tanacetum cinerariifolium, the natural source of mosquito coil.</title>
        <authorList>
            <person name="Yamashiro T."/>
            <person name="Shiraishi A."/>
            <person name="Satake H."/>
            <person name="Nakayama K."/>
        </authorList>
    </citation>
    <scope>NUCLEOTIDE SEQUENCE</scope>
</reference>
<name>A0A6L2NGQ1_TANCI</name>
<accession>A0A6L2NGQ1</accession>
<evidence type="ECO:0000313" key="1">
    <source>
        <dbReference type="EMBL" id="GEU85373.1"/>
    </source>
</evidence>